<evidence type="ECO:0000313" key="2">
    <source>
        <dbReference type="Proteomes" id="UP000014809"/>
    </source>
</evidence>
<sequence>MKIIQDETTTDIFVGTSRHIIVQSGQDQFETYLHPSRCWGHVWNLRIRCAMKPESDRAPRILAAAQKHVEATADADADGQAVA</sequence>
<keyword evidence="2" id="KW-1185">Reference proteome</keyword>
<dbReference type="RefSeq" id="WP_020441548.1">
    <property type="nucleotide sequence ID" value="NC_021663.1"/>
</dbReference>
<dbReference type="KEGG" id="cter:A606_07700"/>
<dbReference type="HOGENOM" id="CLU_2536910_0_0_11"/>
<reference evidence="1 2" key="1">
    <citation type="submission" date="2012-06" db="EMBL/GenBank/DDBJ databases">
        <title>Complete genome sequence of Corynebacterium terpenotabidum Y-11 (=DSM 44721).</title>
        <authorList>
            <person name="Ruckert C."/>
            <person name="Albersmeier A."/>
            <person name="Al-Dilaimi A."/>
            <person name="Szczepanowski R."/>
            <person name="Kalinowski J."/>
        </authorList>
    </citation>
    <scope>NUCLEOTIDE SEQUENCE [LARGE SCALE GENOMIC DNA]</scope>
    <source>
        <strain evidence="1 2">Y-11</strain>
    </source>
</reference>
<organism evidence="1 2">
    <name type="scientific">Corynebacterium terpenotabidum Y-11</name>
    <dbReference type="NCBI Taxonomy" id="1200352"/>
    <lineage>
        <taxon>Bacteria</taxon>
        <taxon>Bacillati</taxon>
        <taxon>Actinomycetota</taxon>
        <taxon>Actinomycetes</taxon>
        <taxon>Mycobacteriales</taxon>
        <taxon>Corynebacteriaceae</taxon>
        <taxon>Corynebacterium</taxon>
    </lineage>
</organism>
<name>S4XDG1_9CORY</name>
<protein>
    <submittedName>
        <fullName evidence="1">Uncharacterized protein</fullName>
    </submittedName>
</protein>
<dbReference type="Proteomes" id="UP000014809">
    <property type="component" value="Chromosome"/>
</dbReference>
<dbReference type="PATRIC" id="fig|1200352.3.peg.1568"/>
<accession>S4XDG1</accession>
<gene>
    <name evidence="1" type="ORF">A606_07700</name>
</gene>
<proteinExistence type="predicted"/>
<evidence type="ECO:0000313" key="1">
    <source>
        <dbReference type="EMBL" id="AGP31187.1"/>
    </source>
</evidence>
<dbReference type="EMBL" id="CP003696">
    <property type="protein sequence ID" value="AGP31187.1"/>
    <property type="molecule type" value="Genomic_DNA"/>
</dbReference>
<dbReference type="AlphaFoldDB" id="S4XDG1"/>